<evidence type="ECO:0000313" key="1">
    <source>
        <dbReference type="EMBL" id="QHT88585.1"/>
    </source>
</evidence>
<sequence>MNYTKNSDLKKPLKKSESVLITFSTCWYIVKSKFPLEQYLEWIHNLFSIVNNFNLVVYTDIDGYNSLRPLIQTNTFFIKRHKIRFIIKPMEEFYGYRYKDAWMQNHNNSQLTLHKKVDWQLNMLWCEKIHFVNETIRNKYFETVYHGWCDIGYFRNLGFNKVNQLIDWPSQLSLIYNFPNKIHYGCVQTDSAIYNGLKNDVIKHYAYKKNNNNKSNPIPCTKIEEVCFAGGFFILTKPLAEIYGRMFDIKLQYYFQNGFTIKDDQQIIMDCIFTNPQLFQIHFSNDWFMFQELLL</sequence>
<proteinExistence type="predicted"/>
<reference evidence="1" key="1">
    <citation type="journal article" date="2020" name="Nature">
        <title>Giant virus diversity and host interactions through global metagenomics.</title>
        <authorList>
            <person name="Schulz F."/>
            <person name="Roux S."/>
            <person name="Paez-Espino D."/>
            <person name="Jungbluth S."/>
            <person name="Walsh D.A."/>
            <person name="Denef V.J."/>
            <person name="McMahon K.D."/>
            <person name="Konstantinidis K.T."/>
            <person name="Eloe-Fadrosh E.A."/>
            <person name="Kyrpides N.C."/>
            <person name="Woyke T."/>
        </authorList>
    </citation>
    <scope>NUCLEOTIDE SEQUENCE</scope>
    <source>
        <strain evidence="1">GVMAG-M-3300023184-51</strain>
    </source>
</reference>
<dbReference type="AlphaFoldDB" id="A0A6C0I849"/>
<dbReference type="EMBL" id="MN740119">
    <property type="protein sequence ID" value="QHT88585.1"/>
    <property type="molecule type" value="Genomic_DNA"/>
</dbReference>
<name>A0A6C0I849_9ZZZZ</name>
<organism evidence="1">
    <name type="scientific">viral metagenome</name>
    <dbReference type="NCBI Taxonomy" id="1070528"/>
    <lineage>
        <taxon>unclassified sequences</taxon>
        <taxon>metagenomes</taxon>
        <taxon>organismal metagenomes</taxon>
    </lineage>
</organism>
<protein>
    <submittedName>
        <fullName evidence="1">Uncharacterized protein</fullName>
    </submittedName>
</protein>
<accession>A0A6C0I849</accession>